<dbReference type="RefSeq" id="WP_076836115.1">
    <property type="nucleotide sequence ID" value="NZ_CP019434.1"/>
</dbReference>
<reference evidence="6 7" key="1">
    <citation type="submission" date="2017-01" db="EMBL/GenBank/DDBJ databases">
        <title>Draft sequence of Acidihalobacter ferrooxidans strain DSM 14175 (strain V8).</title>
        <authorList>
            <person name="Khaleque H.N."/>
            <person name="Ramsay J.P."/>
            <person name="Murphy R.J.T."/>
            <person name="Kaksonen A.H."/>
            <person name="Boxall N.J."/>
            <person name="Watkin E.L.J."/>
        </authorList>
    </citation>
    <scope>NUCLEOTIDE SEQUENCE [LARGE SCALE GENOMIC DNA]</scope>
    <source>
        <strain evidence="6 7">V8</strain>
    </source>
</reference>
<dbReference type="OrthoDB" id="66958at2"/>
<dbReference type="InterPro" id="IPR003439">
    <property type="entry name" value="ABC_transporter-like_ATP-bd"/>
</dbReference>
<keyword evidence="2" id="KW-0547">Nucleotide-binding</keyword>
<dbReference type="PROSITE" id="PS00211">
    <property type="entry name" value="ABC_TRANSPORTER_1"/>
    <property type="match status" value="1"/>
</dbReference>
<dbReference type="FunFam" id="3.40.50.300:FF:000032">
    <property type="entry name" value="Export ABC transporter ATP-binding protein"/>
    <property type="match status" value="1"/>
</dbReference>
<dbReference type="SMART" id="SM00382">
    <property type="entry name" value="AAA"/>
    <property type="match status" value="1"/>
</dbReference>
<gene>
    <name evidence="6" type="ORF">BW247_04760</name>
</gene>
<dbReference type="GO" id="GO:1902495">
    <property type="term" value="C:transmembrane transporter complex"/>
    <property type="evidence" value="ECO:0007669"/>
    <property type="project" value="UniProtKB-ARBA"/>
</dbReference>
<evidence type="ECO:0000313" key="6">
    <source>
        <dbReference type="EMBL" id="APZ42483.1"/>
    </source>
</evidence>
<evidence type="ECO:0000256" key="4">
    <source>
        <dbReference type="ARBA" id="ARBA00038388"/>
    </source>
</evidence>
<dbReference type="STRING" id="1765967.BW247_04760"/>
<dbReference type="Gene3D" id="3.40.50.300">
    <property type="entry name" value="P-loop containing nucleotide triphosphate hydrolases"/>
    <property type="match status" value="1"/>
</dbReference>
<protein>
    <submittedName>
        <fullName evidence="6">ABC transporter ATP-binding protein</fullName>
    </submittedName>
</protein>
<dbReference type="InterPro" id="IPR027417">
    <property type="entry name" value="P-loop_NTPase"/>
</dbReference>
<dbReference type="InterPro" id="IPR015854">
    <property type="entry name" value="ABC_transpr_LolD-like"/>
</dbReference>
<dbReference type="GO" id="GO:0005886">
    <property type="term" value="C:plasma membrane"/>
    <property type="evidence" value="ECO:0007669"/>
    <property type="project" value="TreeGrafter"/>
</dbReference>
<dbReference type="GO" id="GO:0022857">
    <property type="term" value="F:transmembrane transporter activity"/>
    <property type="evidence" value="ECO:0007669"/>
    <property type="project" value="TreeGrafter"/>
</dbReference>
<dbReference type="InterPro" id="IPR017871">
    <property type="entry name" value="ABC_transporter-like_CS"/>
</dbReference>
<dbReference type="PROSITE" id="PS50893">
    <property type="entry name" value="ABC_TRANSPORTER_2"/>
    <property type="match status" value="1"/>
</dbReference>
<keyword evidence="3 6" id="KW-0067">ATP-binding</keyword>
<evidence type="ECO:0000313" key="7">
    <source>
        <dbReference type="Proteomes" id="UP000243807"/>
    </source>
</evidence>
<dbReference type="PANTHER" id="PTHR24220:SF685">
    <property type="entry name" value="ABC TRANSPORTER RELATED"/>
    <property type="match status" value="1"/>
</dbReference>
<sequence>MRESAVPLVRLEGVYHAYRDGAREHAVLRGVDITIARGERVALLGQSGSGKSTLLNLIAGIEPPVQGRITVAGVDLNGLDEHARTVFRRHHVGFVYQFFNLVPTLTLLENVRLPRELNGARPAEALRVAADLLTRVGLGDRGDAYPEQLSGGEQQRVAIARALAHRPALLLADEPTGSLDTQTGAQVLALLEEAARTDGTALLMVTHSEQVAQAAQRVIRLRDGVLERA</sequence>
<dbReference type="EMBL" id="CP019434">
    <property type="protein sequence ID" value="APZ42483.1"/>
    <property type="molecule type" value="Genomic_DNA"/>
</dbReference>
<name>A0A1P8UF53_9GAMM</name>
<dbReference type="SUPFAM" id="SSF52540">
    <property type="entry name" value="P-loop containing nucleoside triphosphate hydrolases"/>
    <property type="match status" value="1"/>
</dbReference>
<dbReference type="GO" id="GO:0005524">
    <property type="term" value="F:ATP binding"/>
    <property type="evidence" value="ECO:0007669"/>
    <property type="project" value="UniProtKB-KW"/>
</dbReference>
<keyword evidence="1" id="KW-0813">Transport</keyword>
<feature type="domain" description="ABC transporter" evidence="5">
    <location>
        <begin position="9"/>
        <end position="229"/>
    </location>
</feature>
<dbReference type="PANTHER" id="PTHR24220">
    <property type="entry name" value="IMPORT ATP-BINDING PROTEIN"/>
    <property type="match status" value="1"/>
</dbReference>
<dbReference type="GO" id="GO:0016887">
    <property type="term" value="F:ATP hydrolysis activity"/>
    <property type="evidence" value="ECO:0007669"/>
    <property type="project" value="InterPro"/>
</dbReference>
<dbReference type="InterPro" id="IPR003593">
    <property type="entry name" value="AAA+_ATPase"/>
</dbReference>
<proteinExistence type="inferred from homology"/>
<dbReference type="Pfam" id="PF00005">
    <property type="entry name" value="ABC_tran"/>
    <property type="match status" value="1"/>
</dbReference>
<evidence type="ECO:0000259" key="5">
    <source>
        <dbReference type="PROSITE" id="PS50893"/>
    </source>
</evidence>
<dbReference type="AlphaFoldDB" id="A0A1P8UF53"/>
<comment type="similarity">
    <text evidence="4">Belongs to the ABC transporter superfamily. Macrolide exporter (TC 3.A.1.122) family.</text>
</comment>
<dbReference type="InterPro" id="IPR017911">
    <property type="entry name" value="MacB-like_ATP-bd"/>
</dbReference>
<dbReference type="KEGG" id="afy:BW247_04760"/>
<accession>A0A1P8UF53</accession>
<evidence type="ECO:0000256" key="1">
    <source>
        <dbReference type="ARBA" id="ARBA00022448"/>
    </source>
</evidence>
<dbReference type="CDD" id="cd03255">
    <property type="entry name" value="ABC_MJ0796_LolCDE_FtsE"/>
    <property type="match status" value="1"/>
</dbReference>
<organism evidence="6 7">
    <name type="scientific">Acidihalobacter ferrooxydans</name>
    <dbReference type="NCBI Taxonomy" id="1765967"/>
    <lineage>
        <taxon>Bacteria</taxon>
        <taxon>Pseudomonadati</taxon>
        <taxon>Pseudomonadota</taxon>
        <taxon>Gammaproteobacteria</taxon>
        <taxon>Chromatiales</taxon>
        <taxon>Ectothiorhodospiraceae</taxon>
        <taxon>Acidihalobacter</taxon>
    </lineage>
</organism>
<dbReference type="Proteomes" id="UP000243807">
    <property type="component" value="Chromosome"/>
</dbReference>
<keyword evidence="7" id="KW-1185">Reference proteome</keyword>
<evidence type="ECO:0000256" key="3">
    <source>
        <dbReference type="ARBA" id="ARBA00022840"/>
    </source>
</evidence>
<evidence type="ECO:0000256" key="2">
    <source>
        <dbReference type="ARBA" id="ARBA00022741"/>
    </source>
</evidence>